<name>A0A8J4EH24_9ACTN</name>
<feature type="compositionally biased region" description="Pro residues" evidence="1">
    <location>
        <begin position="245"/>
        <end position="259"/>
    </location>
</feature>
<comment type="caution">
    <text evidence="2">The sequence shown here is derived from an EMBL/GenBank/DDBJ whole genome shotgun (WGS) entry which is preliminary data.</text>
</comment>
<organism evidence="2 3">
    <name type="scientific">Virgisporangium ochraceum</name>
    <dbReference type="NCBI Taxonomy" id="65505"/>
    <lineage>
        <taxon>Bacteria</taxon>
        <taxon>Bacillati</taxon>
        <taxon>Actinomycetota</taxon>
        <taxon>Actinomycetes</taxon>
        <taxon>Micromonosporales</taxon>
        <taxon>Micromonosporaceae</taxon>
        <taxon>Virgisporangium</taxon>
    </lineage>
</organism>
<feature type="region of interest" description="Disordered" evidence="1">
    <location>
        <begin position="170"/>
        <end position="192"/>
    </location>
</feature>
<reference evidence="2" key="1">
    <citation type="submission" date="2021-01" db="EMBL/GenBank/DDBJ databases">
        <title>Whole genome shotgun sequence of Virgisporangium ochraceum NBRC 16418.</title>
        <authorList>
            <person name="Komaki H."/>
            <person name="Tamura T."/>
        </authorList>
    </citation>
    <scope>NUCLEOTIDE SEQUENCE</scope>
    <source>
        <strain evidence="2">NBRC 16418</strain>
    </source>
</reference>
<dbReference type="Proteomes" id="UP000635606">
    <property type="component" value="Unassembled WGS sequence"/>
</dbReference>
<accession>A0A8J4EH24</accession>
<feature type="compositionally biased region" description="Low complexity" evidence="1">
    <location>
        <begin position="22"/>
        <end position="31"/>
    </location>
</feature>
<feature type="compositionally biased region" description="Basic and acidic residues" evidence="1">
    <location>
        <begin position="170"/>
        <end position="184"/>
    </location>
</feature>
<feature type="compositionally biased region" description="Polar residues" evidence="1">
    <location>
        <begin position="223"/>
        <end position="234"/>
    </location>
</feature>
<sequence length="272" mass="28786">MHDQETYARAPSYSGAHEANDTSSKAAVAAETAKETVKDEAGNVAGTAKEQAGAVVGEARGQVRRLASQAKDQATDRVRGQHNQLVDRLRGISDEFAEMGGDGSSPGRALVGDLGQRGQRVADYLSDRGPEGLVSELTDFARRRPFAFIAGAVAAGFLVGRLGKNVWKAQQDDQESKRVSDSYRSRQPAYATEEPVVAAPVVTRPVVTETVATGTGATEPYPASTQTYQSTSAQGYPATAEPYPVTEPYPAAPAVPPQGYPDYTDPRTGGQQ</sequence>
<evidence type="ECO:0000313" key="3">
    <source>
        <dbReference type="Proteomes" id="UP000635606"/>
    </source>
</evidence>
<dbReference type="EMBL" id="BOPH01000132">
    <property type="protein sequence ID" value="GIJ74291.1"/>
    <property type="molecule type" value="Genomic_DNA"/>
</dbReference>
<evidence type="ECO:0000313" key="2">
    <source>
        <dbReference type="EMBL" id="GIJ74291.1"/>
    </source>
</evidence>
<dbReference type="AlphaFoldDB" id="A0A8J4EH24"/>
<feature type="compositionally biased region" description="Basic and acidic residues" evidence="1">
    <location>
        <begin position="32"/>
        <end position="41"/>
    </location>
</feature>
<dbReference type="RefSeq" id="WP_203934086.1">
    <property type="nucleotide sequence ID" value="NZ_BOPH01000132.1"/>
</dbReference>
<gene>
    <name evidence="2" type="ORF">Voc01_092080</name>
</gene>
<feature type="region of interest" description="Disordered" evidence="1">
    <location>
        <begin position="1"/>
        <end position="45"/>
    </location>
</feature>
<evidence type="ECO:0000256" key="1">
    <source>
        <dbReference type="SAM" id="MobiDB-lite"/>
    </source>
</evidence>
<keyword evidence="3" id="KW-1185">Reference proteome</keyword>
<proteinExistence type="predicted"/>
<evidence type="ECO:0008006" key="4">
    <source>
        <dbReference type="Google" id="ProtNLM"/>
    </source>
</evidence>
<protein>
    <recommendedName>
        <fullName evidence="4">DUF3618 domain-containing protein</fullName>
    </recommendedName>
</protein>
<feature type="region of interest" description="Disordered" evidence="1">
    <location>
        <begin position="211"/>
        <end position="272"/>
    </location>
</feature>